<evidence type="ECO:0000259" key="2">
    <source>
        <dbReference type="Pfam" id="PF04892"/>
    </source>
</evidence>
<dbReference type="Proteomes" id="UP000183788">
    <property type="component" value="Unassembled WGS sequence"/>
</dbReference>
<dbReference type="PANTHER" id="PTHR36834:SF1">
    <property type="entry name" value="INTEGRAL MEMBRANE PROTEIN"/>
    <property type="match status" value="1"/>
</dbReference>
<dbReference type="InterPro" id="IPR053150">
    <property type="entry name" value="Teicoplanin_resist-assoc"/>
</dbReference>
<keyword evidence="1" id="KW-1133">Transmembrane helix</keyword>
<proteinExistence type="predicted"/>
<dbReference type="STRING" id="1004.SAMN05661012_03115"/>
<dbReference type="EMBL" id="FPIZ01000009">
    <property type="protein sequence ID" value="SFW63761.1"/>
    <property type="molecule type" value="Genomic_DNA"/>
</dbReference>
<reference evidence="3 4" key="1">
    <citation type="submission" date="2016-11" db="EMBL/GenBank/DDBJ databases">
        <authorList>
            <person name="Jaros S."/>
            <person name="Januszkiewicz K."/>
            <person name="Wedrychowicz H."/>
        </authorList>
    </citation>
    <scope>NUCLEOTIDE SEQUENCE [LARGE SCALE GENOMIC DNA]</scope>
    <source>
        <strain evidence="3 4">DSM 784</strain>
    </source>
</reference>
<feature type="transmembrane region" description="Helical" evidence="1">
    <location>
        <begin position="7"/>
        <end position="26"/>
    </location>
</feature>
<evidence type="ECO:0000313" key="4">
    <source>
        <dbReference type="Proteomes" id="UP000183788"/>
    </source>
</evidence>
<evidence type="ECO:0000313" key="3">
    <source>
        <dbReference type="EMBL" id="SFW63761.1"/>
    </source>
</evidence>
<accession>A0A1K1QVR6</accession>
<gene>
    <name evidence="3" type="ORF">SAMN05661012_03115</name>
</gene>
<feature type="transmembrane region" description="Helical" evidence="1">
    <location>
        <begin position="123"/>
        <end position="140"/>
    </location>
</feature>
<keyword evidence="1" id="KW-0472">Membrane</keyword>
<dbReference type="AlphaFoldDB" id="A0A1K1QVR6"/>
<dbReference type="InterPro" id="IPR006976">
    <property type="entry name" value="VanZ-like"/>
</dbReference>
<keyword evidence="1" id="KW-0812">Transmembrane</keyword>
<evidence type="ECO:0000256" key="1">
    <source>
        <dbReference type="SAM" id="Phobius"/>
    </source>
</evidence>
<feature type="domain" description="VanZ-like" evidence="2">
    <location>
        <begin position="13"/>
        <end position="140"/>
    </location>
</feature>
<sequence length="150" mass="17634">MWMKKKIYLSAGYFVLLFYIVFWAPWRKGAKYSAAERLRLHPVVDSVKELFNNHGGTWWVHAFYFCSNLFGNIILFLPFPFVMMWIFNMRSVMRIALLACLLSLTIEITQYYTGTGVADVDDVLLNTTGAIAGFYLCRFFQNHSKYFIHR</sequence>
<organism evidence="3 4">
    <name type="scientific">Chitinophaga sancti</name>
    <dbReference type="NCBI Taxonomy" id="1004"/>
    <lineage>
        <taxon>Bacteria</taxon>
        <taxon>Pseudomonadati</taxon>
        <taxon>Bacteroidota</taxon>
        <taxon>Chitinophagia</taxon>
        <taxon>Chitinophagales</taxon>
        <taxon>Chitinophagaceae</taxon>
        <taxon>Chitinophaga</taxon>
    </lineage>
</organism>
<dbReference type="Pfam" id="PF04892">
    <property type="entry name" value="VanZ"/>
    <property type="match status" value="1"/>
</dbReference>
<protein>
    <submittedName>
        <fullName evidence="3">VanZ like family protein</fullName>
    </submittedName>
</protein>
<dbReference type="PANTHER" id="PTHR36834">
    <property type="entry name" value="MEMBRANE PROTEIN-RELATED"/>
    <property type="match status" value="1"/>
</dbReference>
<feature type="transmembrane region" description="Helical" evidence="1">
    <location>
        <begin position="58"/>
        <end position="79"/>
    </location>
</feature>
<feature type="transmembrane region" description="Helical" evidence="1">
    <location>
        <begin position="91"/>
        <end position="111"/>
    </location>
</feature>
<dbReference type="OrthoDB" id="9805025at2"/>
<name>A0A1K1QVR6_9BACT</name>